<proteinExistence type="predicted"/>
<protein>
    <recommendedName>
        <fullName evidence="1">Transcription factor COE helix-loop-helix domain-containing protein</fullName>
    </recommendedName>
</protein>
<dbReference type="EMBL" id="CAJOBP010063591">
    <property type="protein sequence ID" value="CAF4859541.1"/>
    <property type="molecule type" value="Genomic_DNA"/>
</dbReference>
<gene>
    <name evidence="2" type="ORF">UJA718_LOCUS43815</name>
</gene>
<organism evidence="2 3">
    <name type="scientific">Rotaria socialis</name>
    <dbReference type="NCBI Taxonomy" id="392032"/>
    <lineage>
        <taxon>Eukaryota</taxon>
        <taxon>Metazoa</taxon>
        <taxon>Spiralia</taxon>
        <taxon>Gnathifera</taxon>
        <taxon>Rotifera</taxon>
        <taxon>Eurotatoria</taxon>
        <taxon>Bdelloidea</taxon>
        <taxon>Philodinida</taxon>
        <taxon>Philodinidae</taxon>
        <taxon>Rotaria</taxon>
    </lineage>
</organism>
<sequence length="50" mass="5662">IPKHADDPDRLPKEIILKRTADLLEQCYTMSGNPHHFALPTPPSDHENDS</sequence>
<evidence type="ECO:0000313" key="2">
    <source>
        <dbReference type="EMBL" id="CAF4859541.1"/>
    </source>
</evidence>
<accession>A0A821SRW1</accession>
<feature type="non-terminal residue" evidence="2">
    <location>
        <position position="1"/>
    </location>
</feature>
<feature type="domain" description="Transcription factor COE helix-loop-helix" evidence="1">
    <location>
        <begin position="1"/>
        <end position="28"/>
    </location>
</feature>
<keyword evidence="3" id="KW-1185">Reference proteome</keyword>
<dbReference type="InterPro" id="IPR032201">
    <property type="entry name" value="COE_HLH"/>
</dbReference>
<feature type="non-terminal residue" evidence="2">
    <location>
        <position position="50"/>
    </location>
</feature>
<dbReference type="AlphaFoldDB" id="A0A821SRW1"/>
<comment type="caution">
    <text evidence="2">The sequence shown here is derived from an EMBL/GenBank/DDBJ whole genome shotgun (WGS) entry which is preliminary data.</text>
</comment>
<evidence type="ECO:0000259" key="1">
    <source>
        <dbReference type="Pfam" id="PF16423"/>
    </source>
</evidence>
<name>A0A821SRW1_9BILA</name>
<dbReference type="Gene3D" id="1.10.287.4280">
    <property type="match status" value="1"/>
</dbReference>
<reference evidence="2" key="1">
    <citation type="submission" date="2021-02" db="EMBL/GenBank/DDBJ databases">
        <authorList>
            <person name="Nowell W R."/>
        </authorList>
    </citation>
    <scope>NUCLEOTIDE SEQUENCE</scope>
</reference>
<evidence type="ECO:0000313" key="3">
    <source>
        <dbReference type="Proteomes" id="UP000663873"/>
    </source>
</evidence>
<dbReference type="Proteomes" id="UP000663873">
    <property type="component" value="Unassembled WGS sequence"/>
</dbReference>
<dbReference type="Pfam" id="PF16423">
    <property type="entry name" value="COE1_HLH"/>
    <property type="match status" value="1"/>
</dbReference>